<dbReference type="EMBL" id="JAYGIE010000111">
    <property type="protein sequence ID" value="MEA5480156.1"/>
    <property type="molecule type" value="Genomic_DNA"/>
</dbReference>
<evidence type="ECO:0000313" key="2">
    <source>
        <dbReference type="EMBL" id="MEA5480156.1"/>
    </source>
</evidence>
<name>A0ABU5TQ43_9CYAN</name>
<feature type="compositionally biased region" description="Basic and acidic residues" evidence="1">
    <location>
        <begin position="115"/>
        <end position="126"/>
    </location>
</feature>
<evidence type="ECO:0000256" key="1">
    <source>
        <dbReference type="SAM" id="MobiDB-lite"/>
    </source>
</evidence>
<reference evidence="2 3" key="1">
    <citation type="submission" date="2023-12" db="EMBL/GenBank/DDBJ databases">
        <title>Baltic Sea Cyanobacteria.</title>
        <authorList>
            <person name="Delbaje E."/>
            <person name="Fewer D.P."/>
            <person name="Shishido T.K."/>
        </authorList>
    </citation>
    <scope>NUCLEOTIDE SEQUENCE [LARGE SCALE GENOMIC DNA]</scope>
    <source>
        <strain evidence="2 3">UHCC 0370</strain>
    </source>
</reference>
<comment type="caution">
    <text evidence="2">The sequence shown here is derived from an EMBL/GenBank/DDBJ whole genome shotgun (WGS) entry which is preliminary data.</text>
</comment>
<feature type="region of interest" description="Disordered" evidence="1">
    <location>
        <begin position="115"/>
        <end position="149"/>
    </location>
</feature>
<evidence type="ECO:0000313" key="3">
    <source>
        <dbReference type="Proteomes" id="UP001301388"/>
    </source>
</evidence>
<keyword evidence="3" id="KW-1185">Reference proteome</keyword>
<sequence length="223" mass="25508">MLNENQANLVLKAYVDFCQSFYTYGKITDQNFEYLKIIDKYIGSKTEVVQGRLGRVFGEIYALLDNPEIKIVLKNGLRRIGQRQQKTYNKKAQKIIEDEIWGNFAEDVLSHLNDLDEPKNEGDSKTSKHISRKKSKAAKVKPNKQKDNQNIEAAIRGQKLEELREIFLASVIRAKQEEKENISNINYGIISDIPIFSQGVDRSTFKDIMDEVRAEGKGYGGSK</sequence>
<accession>A0ABU5TQ43</accession>
<feature type="compositionally biased region" description="Basic residues" evidence="1">
    <location>
        <begin position="127"/>
        <end position="143"/>
    </location>
</feature>
<dbReference type="RefSeq" id="WP_323263231.1">
    <property type="nucleotide sequence ID" value="NZ_JAYGIE010000111.1"/>
</dbReference>
<proteinExistence type="predicted"/>
<protein>
    <submittedName>
        <fullName evidence="2">Uncharacterized protein</fullName>
    </submittedName>
</protein>
<organism evidence="2 3">
    <name type="scientific">Pseudanabaena galeata UHCC 0370</name>
    <dbReference type="NCBI Taxonomy" id="3110310"/>
    <lineage>
        <taxon>Bacteria</taxon>
        <taxon>Bacillati</taxon>
        <taxon>Cyanobacteriota</taxon>
        <taxon>Cyanophyceae</taxon>
        <taxon>Pseudanabaenales</taxon>
        <taxon>Pseudanabaenaceae</taxon>
        <taxon>Pseudanabaena</taxon>
    </lineage>
</organism>
<gene>
    <name evidence="2" type="ORF">VB774_21205</name>
</gene>
<dbReference type="Proteomes" id="UP001301388">
    <property type="component" value="Unassembled WGS sequence"/>
</dbReference>